<protein>
    <submittedName>
        <fullName evidence="1">Cephalosporin hydroxylase</fullName>
    </submittedName>
</protein>
<gene>
    <name evidence="1" type="ORF">SAMN04488104_100774</name>
</gene>
<name>A0A1G6PXC5_9BACT</name>
<keyword evidence="2" id="KW-1185">Reference proteome</keyword>
<dbReference type="STRING" id="686796.SAMN04488104_100774"/>
<dbReference type="RefSeq" id="WP_087938274.1">
    <property type="nucleotide sequence ID" value="NZ_FNAC01000007.1"/>
</dbReference>
<evidence type="ECO:0000313" key="2">
    <source>
        <dbReference type="Proteomes" id="UP000199060"/>
    </source>
</evidence>
<proteinExistence type="predicted"/>
<evidence type="ECO:0000313" key="1">
    <source>
        <dbReference type="EMBL" id="SDC84176.1"/>
    </source>
</evidence>
<dbReference type="OrthoDB" id="9816564at2"/>
<organism evidence="1 2">
    <name type="scientific">Algoriphagus faecimaris</name>
    <dbReference type="NCBI Taxonomy" id="686796"/>
    <lineage>
        <taxon>Bacteria</taxon>
        <taxon>Pseudomonadati</taxon>
        <taxon>Bacteroidota</taxon>
        <taxon>Cytophagia</taxon>
        <taxon>Cytophagales</taxon>
        <taxon>Cyclobacteriaceae</taxon>
        <taxon>Algoriphagus</taxon>
    </lineage>
</organism>
<dbReference type="Gene3D" id="3.40.50.150">
    <property type="entry name" value="Vaccinia Virus protein VP39"/>
    <property type="match status" value="1"/>
</dbReference>
<dbReference type="Proteomes" id="UP000199060">
    <property type="component" value="Unassembled WGS sequence"/>
</dbReference>
<accession>A0A1G6PXC5</accession>
<dbReference type="SUPFAM" id="SSF53335">
    <property type="entry name" value="S-adenosyl-L-methionine-dependent methyltransferases"/>
    <property type="match status" value="1"/>
</dbReference>
<reference evidence="2" key="1">
    <citation type="submission" date="2016-10" db="EMBL/GenBank/DDBJ databases">
        <authorList>
            <person name="Varghese N."/>
            <person name="Submissions S."/>
        </authorList>
    </citation>
    <scope>NUCLEOTIDE SEQUENCE [LARGE SCALE GENOMIC DNA]</scope>
    <source>
        <strain evidence="2">DSM 23095</strain>
    </source>
</reference>
<dbReference type="AlphaFoldDB" id="A0A1G6PXC5"/>
<sequence length="246" mass="28813">MLNFSNISFKRRRKLIRLYNRVRTFGKTNDLNFLATTFKTDKWGKHFYTPHYYFHFKRFKSKKIKVLEIGIGGYEDPQQGGGSLRMWERFFDRAEIHGIDIYDKTQLEEGRIKIKTGSQVDQAFLESLSDSVGGFEIIIDDGSHINEHIIKSFEILFPKLKDGGIYVIEDVQTSYWPEYGGNPENPDNFTTAVGYFKKFIHGLNHAEFPDSKYEPNYFDKKITSIHFYHNLIFIYKGDNNEGSNVI</sequence>
<dbReference type="InterPro" id="IPR029063">
    <property type="entry name" value="SAM-dependent_MTases_sf"/>
</dbReference>
<dbReference type="EMBL" id="FNAC01000007">
    <property type="protein sequence ID" value="SDC84176.1"/>
    <property type="molecule type" value="Genomic_DNA"/>
</dbReference>